<evidence type="ECO:0000256" key="14">
    <source>
        <dbReference type="ARBA" id="ARBA00032738"/>
    </source>
</evidence>
<comment type="catalytic activity">
    <reaction evidence="15">
        <text>L-lysine + NADPH + O2 = N(6)-hydroxy-L-lysine + NADP(+) + H2O</text>
        <dbReference type="Rhea" id="RHEA:23228"/>
        <dbReference type="ChEBI" id="CHEBI:15377"/>
        <dbReference type="ChEBI" id="CHEBI:15379"/>
        <dbReference type="ChEBI" id="CHEBI:32551"/>
        <dbReference type="ChEBI" id="CHEBI:57783"/>
        <dbReference type="ChEBI" id="CHEBI:57820"/>
        <dbReference type="ChEBI" id="CHEBI:58349"/>
        <dbReference type="EC" id="1.14.13.59"/>
    </reaction>
</comment>
<keyword evidence="10" id="KW-0503">Monooxygenase</keyword>
<evidence type="ECO:0000256" key="9">
    <source>
        <dbReference type="ARBA" id="ARBA00023002"/>
    </source>
</evidence>
<evidence type="ECO:0000256" key="3">
    <source>
        <dbReference type="ARBA" id="ARBA00007588"/>
    </source>
</evidence>
<gene>
    <name evidence="16" type="ORF">AB2L28_07525</name>
</gene>
<keyword evidence="9" id="KW-0560">Oxidoreductase</keyword>
<evidence type="ECO:0000313" key="16">
    <source>
        <dbReference type="EMBL" id="MEZ0492085.1"/>
    </source>
</evidence>
<protein>
    <recommendedName>
        <fullName evidence="5">L-lysine N6-monooxygenase MbtG</fullName>
        <ecNumber evidence="4">1.14.13.59</ecNumber>
    </recommendedName>
    <alternativeName>
        <fullName evidence="14">Lysine 6-N-hydroxylase</fullName>
    </alternativeName>
    <alternativeName>
        <fullName evidence="13">Lysine N6-hydroxylase</fullName>
    </alternativeName>
    <alternativeName>
        <fullName evidence="11">Lysine-N-oxygenase</fullName>
    </alternativeName>
    <alternativeName>
        <fullName evidence="12">Mycobactin synthase protein G</fullName>
    </alternativeName>
</protein>
<dbReference type="InterPro" id="IPR025700">
    <property type="entry name" value="Lys/Orn_oxygenase"/>
</dbReference>
<evidence type="ECO:0000256" key="13">
    <source>
        <dbReference type="ARBA" id="ARBA00032493"/>
    </source>
</evidence>
<dbReference type="EMBL" id="JBGGTQ010000003">
    <property type="protein sequence ID" value="MEZ0492085.1"/>
    <property type="molecule type" value="Genomic_DNA"/>
</dbReference>
<dbReference type="SUPFAM" id="SSF51905">
    <property type="entry name" value="FAD/NAD(P)-binding domain"/>
    <property type="match status" value="2"/>
</dbReference>
<dbReference type="Pfam" id="PF13434">
    <property type="entry name" value="Lys_Orn_oxgnase"/>
    <property type="match status" value="1"/>
</dbReference>
<comment type="similarity">
    <text evidence="3">Belongs to the lysine N(6)-hydroxylase/L-ornithine N(5)-oxygenase family.</text>
</comment>
<evidence type="ECO:0000256" key="10">
    <source>
        <dbReference type="ARBA" id="ARBA00023033"/>
    </source>
</evidence>
<proteinExistence type="inferred from homology"/>
<evidence type="ECO:0000313" key="17">
    <source>
        <dbReference type="Proteomes" id="UP001566476"/>
    </source>
</evidence>
<accession>A0ABV4I237</accession>
<dbReference type="InterPro" id="IPR036188">
    <property type="entry name" value="FAD/NAD-bd_sf"/>
</dbReference>
<keyword evidence="8" id="KW-0521">NADP</keyword>
<dbReference type="Gene3D" id="3.50.50.60">
    <property type="entry name" value="FAD/NAD(P)-binding domain"/>
    <property type="match status" value="1"/>
</dbReference>
<evidence type="ECO:0000256" key="5">
    <source>
        <dbReference type="ARBA" id="ARBA00016406"/>
    </source>
</evidence>
<dbReference type="RefSeq" id="WP_370718133.1">
    <property type="nucleotide sequence ID" value="NZ_JBGGTQ010000003.1"/>
</dbReference>
<comment type="cofactor">
    <cofactor evidence="1">
        <name>FAD</name>
        <dbReference type="ChEBI" id="CHEBI:57692"/>
    </cofactor>
</comment>
<evidence type="ECO:0000256" key="8">
    <source>
        <dbReference type="ARBA" id="ARBA00022857"/>
    </source>
</evidence>
<dbReference type="PANTHER" id="PTHR42802">
    <property type="entry name" value="MONOOXYGENASE"/>
    <property type="match status" value="1"/>
</dbReference>
<dbReference type="Proteomes" id="UP001566476">
    <property type="component" value="Unassembled WGS sequence"/>
</dbReference>
<reference evidence="16 17" key="1">
    <citation type="submission" date="2024-07" db="EMBL/GenBank/DDBJ databases">
        <authorList>
            <person name="Thanompreechachai J."/>
            <person name="Duangmal K."/>
        </authorList>
    </citation>
    <scope>NUCLEOTIDE SEQUENCE [LARGE SCALE GENOMIC DNA]</scope>
    <source>
        <strain evidence="16 17">TBRC 1896</strain>
    </source>
</reference>
<comment type="pathway">
    <text evidence="2">Siderophore biosynthesis.</text>
</comment>
<evidence type="ECO:0000256" key="4">
    <source>
        <dbReference type="ARBA" id="ARBA00013076"/>
    </source>
</evidence>
<comment type="caution">
    <text evidence="16">The sequence shown here is derived from an EMBL/GenBank/DDBJ whole genome shotgun (WGS) entry which is preliminary data.</text>
</comment>
<evidence type="ECO:0000256" key="15">
    <source>
        <dbReference type="ARBA" id="ARBA00048407"/>
    </source>
</evidence>
<evidence type="ECO:0000256" key="2">
    <source>
        <dbReference type="ARBA" id="ARBA00004924"/>
    </source>
</evidence>
<evidence type="ECO:0000256" key="11">
    <source>
        <dbReference type="ARBA" id="ARBA00029939"/>
    </source>
</evidence>
<sequence length="429" mass="46762">MSGTLDLLGVGLGPANLALALAVDEVTTPFEALFVERQPTFGWHRGMLLPGATLQVSFLKDLVTQRNPTSPASFVCYLHERGRLADFVNARTFYPTRLEYHDYLEWAAARVRTPVRYGTSVTALRGVREDGRVVAVEAELSDGSLARARSVTLGTGLRPRLAQGLTHSDRLRHTATFLPDVEEFEATGAQRPVFVVLGSGQSAAEVVHHLHQRFPTAHVHSVFRSYGFSPADDSPFANQVFDPEAVEEFHAAPAAVREELLRRHAGTNYSVVDLDLIEELYRLEYAERVAGTHRLHLHRASEVVDVSETTDAVAVTVRERTTGAVQHVRADRVFCATGYDHLDPAELLTDLAGSVLRDAAGRVRVRRDHRLVTTDDVTAAIHLLGGTEHTHGLSSSLLSNVAPRAGEVLDAVLADASAPARPGRPALVP</sequence>
<keyword evidence="17" id="KW-1185">Reference proteome</keyword>
<keyword evidence="6" id="KW-0285">Flavoprotein</keyword>
<organism evidence="16 17">
    <name type="scientific">Kineococcus mangrovi</name>
    <dbReference type="NCBI Taxonomy" id="1660183"/>
    <lineage>
        <taxon>Bacteria</taxon>
        <taxon>Bacillati</taxon>
        <taxon>Actinomycetota</taxon>
        <taxon>Actinomycetes</taxon>
        <taxon>Kineosporiales</taxon>
        <taxon>Kineosporiaceae</taxon>
        <taxon>Kineococcus</taxon>
    </lineage>
</organism>
<dbReference type="PANTHER" id="PTHR42802:SF1">
    <property type="entry name" value="L-ORNITHINE N(5)-MONOOXYGENASE"/>
    <property type="match status" value="1"/>
</dbReference>
<keyword evidence="7" id="KW-0274">FAD</keyword>
<evidence type="ECO:0000256" key="6">
    <source>
        <dbReference type="ARBA" id="ARBA00022630"/>
    </source>
</evidence>
<evidence type="ECO:0000256" key="12">
    <source>
        <dbReference type="ARBA" id="ARBA00031158"/>
    </source>
</evidence>
<name>A0ABV4I237_9ACTN</name>
<evidence type="ECO:0000256" key="1">
    <source>
        <dbReference type="ARBA" id="ARBA00001974"/>
    </source>
</evidence>
<dbReference type="EC" id="1.14.13.59" evidence="4"/>
<evidence type="ECO:0000256" key="7">
    <source>
        <dbReference type="ARBA" id="ARBA00022827"/>
    </source>
</evidence>